<sequence length="200" mass="22905">MPCCQVRWCIVIFAIPFTVSVLYIAISSVLLLLLTNTNVDGLKDICIHYLNHTTDDDLNQCILPLLRIFHNLLSICLVITSVVIILLFRNAYADTKKKWGKEVRLLTFEITELHDEIGALHVESQRVRGQPNTNPIRNDMQNTSQQMTELEYLPCAREDLETGEETDSLIDHLPNYGAVIGEEPQPNQVNQLLYYKYPHP</sequence>
<keyword evidence="1" id="KW-0812">Transmembrane</keyword>
<gene>
    <name evidence="2" type="ORF">LOD99_14857</name>
</gene>
<keyword evidence="1" id="KW-1133">Transmembrane helix</keyword>
<proteinExistence type="predicted"/>
<keyword evidence="1" id="KW-0472">Membrane</keyword>
<dbReference type="Proteomes" id="UP001165289">
    <property type="component" value="Unassembled WGS sequence"/>
</dbReference>
<protein>
    <submittedName>
        <fullName evidence="2">Uncharacterized protein</fullName>
    </submittedName>
</protein>
<dbReference type="AlphaFoldDB" id="A0AAV7KE88"/>
<dbReference type="EMBL" id="JAKMXF010000066">
    <property type="protein sequence ID" value="KAI6659183.1"/>
    <property type="molecule type" value="Genomic_DNA"/>
</dbReference>
<keyword evidence="3" id="KW-1185">Reference proteome</keyword>
<evidence type="ECO:0000313" key="3">
    <source>
        <dbReference type="Proteomes" id="UP001165289"/>
    </source>
</evidence>
<name>A0AAV7KE88_9METZ</name>
<evidence type="ECO:0000313" key="2">
    <source>
        <dbReference type="EMBL" id="KAI6659183.1"/>
    </source>
</evidence>
<feature type="transmembrane region" description="Helical" evidence="1">
    <location>
        <begin position="68"/>
        <end position="88"/>
    </location>
</feature>
<comment type="caution">
    <text evidence="2">The sequence shown here is derived from an EMBL/GenBank/DDBJ whole genome shotgun (WGS) entry which is preliminary data.</text>
</comment>
<accession>A0AAV7KE88</accession>
<organism evidence="2 3">
    <name type="scientific">Oopsacas minuta</name>
    <dbReference type="NCBI Taxonomy" id="111878"/>
    <lineage>
        <taxon>Eukaryota</taxon>
        <taxon>Metazoa</taxon>
        <taxon>Porifera</taxon>
        <taxon>Hexactinellida</taxon>
        <taxon>Hexasterophora</taxon>
        <taxon>Lyssacinosida</taxon>
        <taxon>Leucopsacidae</taxon>
        <taxon>Oopsacas</taxon>
    </lineage>
</organism>
<feature type="transmembrane region" description="Helical" evidence="1">
    <location>
        <begin position="12"/>
        <end position="34"/>
    </location>
</feature>
<evidence type="ECO:0000256" key="1">
    <source>
        <dbReference type="SAM" id="Phobius"/>
    </source>
</evidence>
<reference evidence="2 3" key="1">
    <citation type="journal article" date="2023" name="BMC Biol.">
        <title>The compact genome of the sponge Oopsacas minuta (Hexactinellida) is lacking key metazoan core genes.</title>
        <authorList>
            <person name="Santini S."/>
            <person name="Schenkelaars Q."/>
            <person name="Jourda C."/>
            <person name="Duchesne M."/>
            <person name="Belahbib H."/>
            <person name="Rocher C."/>
            <person name="Selva M."/>
            <person name="Riesgo A."/>
            <person name="Vervoort M."/>
            <person name="Leys S.P."/>
            <person name="Kodjabachian L."/>
            <person name="Le Bivic A."/>
            <person name="Borchiellini C."/>
            <person name="Claverie J.M."/>
            <person name="Renard E."/>
        </authorList>
    </citation>
    <scope>NUCLEOTIDE SEQUENCE [LARGE SCALE GENOMIC DNA]</scope>
    <source>
        <strain evidence="2">SPO-2</strain>
    </source>
</reference>